<dbReference type="InterPro" id="IPR020846">
    <property type="entry name" value="MFS_dom"/>
</dbReference>
<dbReference type="KEGG" id="apln:108744155"/>
<dbReference type="PANTHER" id="PTHR48021">
    <property type="match status" value="1"/>
</dbReference>
<dbReference type="InterPro" id="IPR050549">
    <property type="entry name" value="MFS_Trehalose_Transporter"/>
</dbReference>
<feature type="transmembrane region" description="Helical" evidence="5">
    <location>
        <begin position="470"/>
        <end position="490"/>
    </location>
</feature>
<proteinExistence type="predicted"/>
<feature type="transmembrane region" description="Helical" evidence="5">
    <location>
        <begin position="715"/>
        <end position="735"/>
    </location>
</feature>
<feature type="transmembrane region" description="Helical" evidence="5">
    <location>
        <begin position="528"/>
        <end position="549"/>
    </location>
</feature>
<dbReference type="AlphaFoldDB" id="A0A1W4XR81"/>
<feature type="transmembrane region" description="Helical" evidence="5">
    <location>
        <begin position="249"/>
        <end position="266"/>
    </location>
</feature>
<dbReference type="InParanoid" id="A0A1W4XR81"/>
<evidence type="ECO:0000259" key="6">
    <source>
        <dbReference type="PROSITE" id="PS50850"/>
    </source>
</evidence>
<dbReference type="Pfam" id="PF00083">
    <property type="entry name" value="Sugar_tr"/>
    <property type="match status" value="2"/>
</dbReference>
<keyword evidence="4 5" id="KW-0472">Membrane</keyword>
<dbReference type="InterPro" id="IPR005828">
    <property type="entry name" value="MFS_sugar_transport-like"/>
</dbReference>
<keyword evidence="2 5" id="KW-0812">Transmembrane</keyword>
<dbReference type="GeneID" id="108744155"/>
<evidence type="ECO:0000256" key="2">
    <source>
        <dbReference type="ARBA" id="ARBA00022692"/>
    </source>
</evidence>
<feature type="transmembrane region" description="Helical" evidence="5">
    <location>
        <begin position="747"/>
        <end position="769"/>
    </location>
</feature>
<gene>
    <name evidence="8" type="primary">LOC108744155</name>
</gene>
<dbReference type="GO" id="GO:0022857">
    <property type="term" value="F:transmembrane transporter activity"/>
    <property type="evidence" value="ECO:0007669"/>
    <property type="project" value="InterPro"/>
</dbReference>
<feature type="transmembrane region" description="Helical" evidence="5">
    <location>
        <begin position="502"/>
        <end position="522"/>
    </location>
</feature>
<feature type="transmembrane region" description="Helical" evidence="5">
    <location>
        <begin position="134"/>
        <end position="154"/>
    </location>
</feature>
<evidence type="ECO:0000256" key="1">
    <source>
        <dbReference type="ARBA" id="ARBA00004141"/>
    </source>
</evidence>
<comment type="subcellular location">
    <subcellularLocation>
        <location evidence="1">Membrane</location>
        <topology evidence="1">Multi-pass membrane protein</topology>
    </subcellularLocation>
</comment>
<feature type="transmembrane region" description="Helical" evidence="5">
    <location>
        <begin position="166"/>
        <end position="199"/>
    </location>
</feature>
<evidence type="ECO:0000256" key="5">
    <source>
        <dbReference type="SAM" id="Phobius"/>
    </source>
</evidence>
<dbReference type="Gene3D" id="1.20.1250.20">
    <property type="entry name" value="MFS general substrate transporter like domains"/>
    <property type="match status" value="2"/>
</dbReference>
<organism evidence="7 8">
    <name type="scientific">Agrilus planipennis</name>
    <name type="common">Emerald ash borer</name>
    <name type="synonym">Agrilus marcopoli</name>
    <dbReference type="NCBI Taxonomy" id="224129"/>
    <lineage>
        <taxon>Eukaryota</taxon>
        <taxon>Metazoa</taxon>
        <taxon>Ecdysozoa</taxon>
        <taxon>Arthropoda</taxon>
        <taxon>Hexapoda</taxon>
        <taxon>Insecta</taxon>
        <taxon>Pterygota</taxon>
        <taxon>Neoptera</taxon>
        <taxon>Endopterygota</taxon>
        <taxon>Coleoptera</taxon>
        <taxon>Polyphaga</taxon>
        <taxon>Elateriformia</taxon>
        <taxon>Buprestoidea</taxon>
        <taxon>Buprestidae</taxon>
        <taxon>Agrilinae</taxon>
        <taxon>Agrilus</taxon>
    </lineage>
</organism>
<dbReference type="STRING" id="224129.A0A1W4XR81"/>
<keyword evidence="7" id="KW-1185">Reference proteome</keyword>
<evidence type="ECO:0000256" key="4">
    <source>
        <dbReference type="ARBA" id="ARBA00023136"/>
    </source>
</evidence>
<feature type="non-terminal residue" evidence="8">
    <location>
        <position position="795"/>
    </location>
</feature>
<dbReference type="GO" id="GO:0016020">
    <property type="term" value="C:membrane"/>
    <property type="evidence" value="ECO:0007669"/>
    <property type="project" value="UniProtKB-SubCell"/>
</dbReference>
<reference evidence="8" key="1">
    <citation type="submission" date="2025-08" db="UniProtKB">
        <authorList>
            <consortium name="RefSeq"/>
        </authorList>
    </citation>
    <scope>IDENTIFICATION</scope>
    <source>
        <tissue evidence="8">Entire body</tissue>
    </source>
</reference>
<name>A0A1W4XR81_AGRPL</name>
<feature type="transmembrane region" description="Helical" evidence="5">
    <location>
        <begin position="219"/>
        <end position="242"/>
    </location>
</feature>
<accession>A0A1W4XR81</accession>
<feature type="transmembrane region" description="Helical" evidence="5">
    <location>
        <begin position="682"/>
        <end position="703"/>
    </location>
</feature>
<feature type="transmembrane region" description="Helical" evidence="5">
    <location>
        <begin position="428"/>
        <end position="450"/>
    </location>
</feature>
<dbReference type="InterPro" id="IPR036259">
    <property type="entry name" value="MFS_trans_sf"/>
</dbReference>
<protein>
    <submittedName>
        <fullName evidence="8">Uncharacterized protein LOC108744155</fullName>
    </submittedName>
</protein>
<evidence type="ECO:0000313" key="8">
    <source>
        <dbReference type="RefSeq" id="XP_018335287.2"/>
    </source>
</evidence>
<dbReference type="PROSITE" id="PS50850">
    <property type="entry name" value="MFS"/>
    <property type="match status" value="1"/>
</dbReference>
<feature type="transmembrane region" description="Helical" evidence="5">
    <location>
        <begin position="91"/>
        <end position="114"/>
    </location>
</feature>
<dbReference type="Proteomes" id="UP000192223">
    <property type="component" value="Unplaced"/>
</dbReference>
<evidence type="ECO:0000313" key="7">
    <source>
        <dbReference type="Proteomes" id="UP000192223"/>
    </source>
</evidence>
<feature type="transmembrane region" description="Helical" evidence="5">
    <location>
        <begin position="556"/>
        <end position="577"/>
    </location>
</feature>
<dbReference type="RefSeq" id="XP_018335287.2">
    <property type="nucleotide sequence ID" value="XM_018479785.2"/>
</dbReference>
<dbReference type="OrthoDB" id="6612291at2759"/>
<dbReference type="PANTHER" id="PTHR48021:SF24">
    <property type="entry name" value="MAJOR FACILITATOR SUPERFAMILY (MFS) PROFILE DOMAIN-CONTAINING PROTEIN"/>
    <property type="match status" value="1"/>
</dbReference>
<keyword evidence="3 5" id="KW-1133">Transmembrane helix</keyword>
<dbReference type="SUPFAM" id="SSF103473">
    <property type="entry name" value="MFS general substrate transporter"/>
    <property type="match status" value="2"/>
</dbReference>
<feature type="transmembrane region" description="Helical" evidence="5">
    <location>
        <begin position="343"/>
        <end position="368"/>
    </location>
</feature>
<sequence>MAEIMEKKESPGTGKSKKLLAIIILARNISEGLKKSFHTKKQIMEIGGSCLYLNPEEDKNIINDQKNGKFNINSSPEYNETRSVKKYFPQALAAVLSAMMHLSVGMTMTFSAVLIAQLQSKDSDLRATTSEITWIASVLMLTMPIGNLTGGFIMERLGRLNTIKLTVIPLCIGWVLVATANNVTMIIVGRMLAGVGAAWGTNPALVFITEISCPTLRGSLVSLGASFATLGMALSYIFGWILPWRTCAWLANIIPLAAGLTLLAIPESPPWLVQRGKIGKAKKSLEWYYKYYPLENGQSVAENQLEHLVKTKNDRKQEHAEKNRGNFKIFIHEFFKPTGYKPFLIMLGLLTLQQFSGIFVVLMYAVTFNESGHFQIKMEVGASCYSLAATETAEQRRKDEKVTEIITSCTSLTQYEQKASFHAYFPQILAALLAASFHVAAGMTLAYSAVLIPQLEDPKSDLKVTPEESTWIASCLMLIMPIGNVSGGLIMEKIGRLNTLKLAALPTCLGYVLIATAKNIPMLLVGRLLTGFSSAWGANPAMVFITEIASPQVRGILISIAQTFAALGMVLAYLFGWILDWRIVAWIANTFPILAGLSLIIVPESPAWLVSKDRQDAARKSLEWYYKNFPQPENRKSTLAQMQLDLLVKDNEQKKAERKNEKESTFRKFVRGFVKPTGYKPFLIMFGIFFVQQFTGIYITLFYTVNFVEDIGSDINPYGLSVFIGVIRFIMSGLGAITIKKCTRRGLLIWSTLGMAVCIGISGLFTSFITNGRLHHYHYHHKVISPKTGLTRTST</sequence>
<evidence type="ECO:0000256" key="3">
    <source>
        <dbReference type="ARBA" id="ARBA00022989"/>
    </source>
</evidence>
<feature type="transmembrane region" description="Helical" evidence="5">
    <location>
        <begin position="583"/>
        <end position="602"/>
    </location>
</feature>
<feature type="domain" description="Major facilitator superfamily (MFS) profile" evidence="6">
    <location>
        <begin position="428"/>
        <end position="795"/>
    </location>
</feature>